<proteinExistence type="predicted"/>
<evidence type="ECO:0000313" key="1">
    <source>
        <dbReference type="EMBL" id="BAF54571.1"/>
    </source>
</evidence>
<protein>
    <recommendedName>
        <fullName evidence="2">Transposase</fullName>
    </recommendedName>
</protein>
<evidence type="ECO:0008006" key="2">
    <source>
        <dbReference type="Google" id="ProtNLM"/>
    </source>
</evidence>
<dbReference type="Proteomes" id="UP000006698">
    <property type="component" value="Chromosome"/>
</dbReference>
<accession>A0AB72VB29</accession>
<dbReference type="KEGG" id="cgt:cgR_1579"/>
<name>A0AB72VB29_CORGB</name>
<dbReference type="EMBL" id="AP009044">
    <property type="protein sequence ID" value="BAF54571.1"/>
    <property type="molecule type" value="Genomic_DNA"/>
</dbReference>
<sequence length="105" mass="12205">MESETRCGRTRCHFRGGVRFVTYPDELGLSNELSEKIQVWTRYWLANFVDVEDAPKGRPQWKAGSDVESWVAQGDIIESALRAELPDFAVFSKWRFYGLNVRFVQ</sequence>
<reference evidence="1" key="1">
    <citation type="journal article" date="2007" name="Microbiology">
        <title>Comparative analysis of the Corynebacterium glutamicum group and complete genome sequence of strain R.</title>
        <authorList>
            <person name="Yukawa H."/>
            <person name="Omumasaba C.A."/>
            <person name="Nonaka H."/>
            <person name="Kos P."/>
            <person name="Okai N."/>
            <person name="Suzuki N."/>
            <person name="Suda M."/>
            <person name="Tsuge Y."/>
            <person name="Watanabe J."/>
            <person name="Ikeda Y."/>
            <person name="Vertes A.A."/>
            <person name="Inui M."/>
        </authorList>
    </citation>
    <scope>NUCLEOTIDE SEQUENCE</scope>
    <source>
        <strain evidence="1">R</strain>
    </source>
</reference>
<gene>
    <name evidence="1" type="ordered locus">cgR_1579</name>
</gene>
<organism evidence="1">
    <name type="scientific">Corynebacterium glutamicum (strain R)</name>
    <dbReference type="NCBI Taxonomy" id="340322"/>
    <lineage>
        <taxon>Bacteria</taxon>
        <taxon>Bacillati</taxon>
        <taxon>Actinomycetota</taxon>
        <taxon>Actinomycetes</taxon>
        <taxon>Mycobacteriales</taxon>
        <taxon>Corynebacteriaceae</taxon>
        <taxon>Corynebacterium</taxon>
    </lineage>
</organism>
<dbReference type="AlphaFoldDB" id="A0AB72VB29"/>